<keyword evidence="4 11" id="KW-0227">DNA damage</keyword>
<keyword evidence="2 11" id="KW-0479">Metal-binding</keyword>
<keyword evidence="5 11" id="KW-0378">Hydrolase</keyword>
<evidence type="ECO:0000256" key="8">
    <source>
        <dbReference type="ARBA" id="ARBA00023172"/>
    </source>
</evidence>
<keyword evidence="1 11" id="KW-0540">Nuclease</keyword>
<organism evidence="12 13">
    <name type="scientific">Archaeoglobus profundus (strain DSM 5631 / JCM 9629 / NBRC 100127 / Av18)</name>
    <dbReference type="NCBI Taxonomy" id="572546"/>
    <lineage>
        <taxon>Archaea</taxon>
        <taxon>Methanobacteriati</taxon>
        <taxon>Methanobacteriota</taxon>
        <taxon>Archaeoglobi</taxon>
        <taxon>Archaeoglobales</taxon>
        <taxon>Archaeoglobaceae</taxon>
        <taxon>Archaeoglobus</taxon>
    </lineage>
</organism>
<dbReference type="KEGG" id="apo:Arcpr_1265"/>
<evidence type="ECO:0000256" key="4">
    <source>
        <dbReference type="ARBA" id="ARBA00022763"/>
    </source>
</evidence>
<feature type="active site" evidence="11">
    <location>
        <position position="28"/>
    </location>
</feature>
<dbReference type="PIRSF" id="PIRSF004985">
    <property type="entry name" value="Hlld_jn_rslvs_ar"/>
    <property type="match status" value="1"/>
</dbReference>
<dbReference type="GO" id="GO:0008821">
    <property type="term" value="F:crossover junction DNA endonuclease activity"/>
    <property type="evidence" value="ECO:0007669"/>
    <property type="project" value="UniProtKB-UniRule"/>
</dbReference>
<dbReference type="SUPFAM" id="SSF52980">
    <property type="entry name" value="Restriction endonuclease-like"/>
    <property type="match status" value="1"/>
</dbReference>
<comment type="similarity">
    <text evidence="11">Belongs to the Holliday junction resolvase Hjc family.</text>
</comment>
<feature type="binding site" evidence="11">
    <location>
        <position position="50"/>
    </location>
    <ligand>
        <name>Mg(2+)</name>
        <dbReference type="ChEBI" id="CHEBI:18420"/>
    </ligand>
</feature>
<evidence type="ECO:0000256" key="1">
    <source>
        <dbReference type="ARBA" id="ARBA00022722"/>
    </source>
</evidence>
<accession>D2RDX3</accession>
<evidence type="ECO:0000256" key="7">
    <source>
        <dbReference type="ARBA" id="ARBA00023125"/>
    </source>
</evidence>
<evidence type="ECO:0000256" key="3">
    <source>
        <dbReference type="ARBA" id="ARBA00022759"/>
    </source>
</evidence>
<dbReference type="GeneID" id="8739951"/>
<comment type="catalytic activity">
    <reaction evidence="10 11">
        <text>Endonucleolytic cleavage at a junction such as a reciprocal single-stranded crossover between two homologous DNA duplexes (Holliday junction).</text>
        <dbReference type="EC" id="3.1.21.10"/>
    </reaction>
</comment>
<proteinExistence type="inferred from homology"/>
<dbReference type="RefSeq" id="WP_012940653.1">
    <property type="nucleotide sequence ID" value="NC_013741.1"/>
</dbReference>
<dbReference type="CDD" id="cd00523">
    <property type="entry name" value="Holliday_junction_resolvase"/>
    <property type="match status" value="1"/>
</dbReference>
<keyword evidence="3 11" id="KW-0255">Endonuclease</keyword>
<dbReference type="PANTHER" id="PTHR39651:SF1">
    <property type="entry name" value="HOLLIDAY JUNCTION RESOLVASE HJC"/>
    <property type="match status" value="1"/>
</dbReference>
<dbReference type="OrthoDB" id="34330at2157"/>
<dbReference type="Pfam" id="PF01870">
    <property type="entry name" value="Hjc"/>
    <property type="match status" value="1"/>
</dbReference>
<dbReference type="InterPro" id="IPR011856">
    <property type="entry name" value="tRNA_endonuc-like_dom_sf"/>
</dbReference>
<feature type="binding site" evidence="11">
    <location>
        <position position="8"/>
    </location>
    <ligand>
        <name>Mg(2+)</name>
        <dbReference type="ChEBI" id="CHEBI:18420"/>
    </ligand>
</feature>
<evidence type="ECO:0000256" key="11">
    <source>
        <dbReference type="HAMAP-Rule" id="MF_01490"/>
    </source>
</evidence>
<dbReference type="Proteomes" id="UP000001901">
    <property type="component" value="Chromosome"/>
</dbReference>
<evidence type="ECO:0000256" key="5">
    <source>
        <dbReference type="ARBA" id="ARBA00022801"/>
    </source>
</evidence>
<keyword evidence="6 11" id="KW-0460">Magnesium</keyword>
<evidence type="ECO:0000313" key="12">
    <source>
        <dbReference type="EMBL" id="ADB58317.1"/>
    </source>
</evidence>
<dbReference type="eggNOG" id="arCOG00919">
    <property type="taxonomic scope" value="Archaea"/>
</dbReference>
<dbReference type="PANTHER" id="PTHR39651">
    <property type="entry name" value="HOLLIDAY JUNCTION RESOLVASE HJC"/>
    <property type="match status" value="1"/>
</dbReference>
<dbReference type="InterPro" id="IPR011335">
    <property type="entry name" value="Restrct_endonuc-II-like"/>
</dbReference>
<dbReference type="GO" id="GO:0006310">
    <property type="term" value="P:DNA recombination"/>
    <property type="evidence" value="ECO:0007669"/>
    <property type="project" value="UniProtKB-UniRule"/>
</dbReference>
<evidence type="ECO:0000256" key="10">
    <source>
        <dbReference type="ARBA" id="ARBA00029354"/>
    </source>
</evidence>
<comment type="subunit">
    <text evidence="11">Homodimer.</text>
</comment>
<feature type="site" description="Transition state stabilizer" evidence="11">
    <location>
        <position position="52"/>
    </location>
</feature>
<keyword evidence="7 11" id="KW-0238">DNA-binding</keyword>
<comment type="cofactor">
    <cofactor evidence="11">
        <name>Mg(2+)</name>
        <dbReference type="ChEBI" id="CHEBI:18420"/>
    </cofactor>
    <text evidence="11">Binds 1 Mg(2+) ion per subunit.</text>
</comment>
<dbReference type="STRING" id="572546.Arcpr_1265"/>
<dbReference type="GO" id="GO:0006281">
    <property type="term" value="P:DNA repair"/>
    <property type="evidence" value="ECO:0007669"/>
    <property type="project" value="UniProtKB-UniRule"/>
</dbReference>
<protein>
    <recommendedName>
        <fullName evidence="11">Crossover junction endodeoxyribonuclease Hjc</fullName>
        <shortName evidence="11">Hjc</shortName>
        <ecNumber evidence="11">3.1.21.10</ecNumber>
    </recommendedName>
    <alternativeName>
        <fullName evidence="11">Holliday junction resolvase Hjc</fullName>
    </alternativeName>
</protein>
<dbReference type="PaxDb" id="572546-Arcpr_1265"/>
<sequence>MRKGYRFERELLHKLWEIGFAAVRTPASGVMSYPCPDIIAGNGKTYLAIEVKMRSSLPLYLSKDEVNSLKEFAEKFGAKPLIALKVKGMRWRFFTLDMLVECRSNYKIDESIFYKGFDFDELRGLKQLRFEH</sequence>
<dbReference type="GO" id="GO:0003677">
    <property type="term" value="F:DNA binding"/>
    <property type="evidence" value="ECO:0007669"/>
    <property type="project" value="UniProtKB-KW"/>
</dbReference>
<dbReference type="GO" id="GO:0000287">
    <property type="term" value="F:magnesium ion binding"/>
    <property type="evidence" value="ECO:0007669"/>
    <property type="project" value="UniProtKB-UniRule"/>
</dbReference>
<name>D2RDX3_ARCPA</name>
<evidence type="ECO:0000256" key="9">
    <source>
        <dbReference type="ARBA" id="ARBA00023204"/>
    </source>
</evidence>
<dbReference type="Gene3D" id="3.40.1350.10">
    <property type="match status" value="1"/>
</dbReference>
<evidence type="ECO:0000256" key="6">
    <source>
        <dbReference type="ARBA" id="ARBA00022842"/>
    </source>
</evidence>
<gene>
    <name evidence="11" type="primary">hjc</name>
    <name evidence="12" type="ordered locus">Arcpr_1265</name>
</gene>
<dbReference type="NCBIfam" id="NF040854">
    <property type="entry name" value="Hol_resolv_Hjc"/>
    <property type="match status" value="1"/>
</dbReference>
<dbReference type="AlphaFoldDB" id="D2RDX3"/>
<dbReference type="EC" id="3.1.21.10" evidence="11"/>
<dbReference type="InterPro" id="IPR014428">
    <property type="entry name" value="Hjc_arc"/>
</dbReference>
<keyword evidence="9 11" id="KW-0234">DNA repair</keyword>
<keyword evidence="8 11" id="KW-0233">DNA recombination</keyword>
<keyword evidence="13" id="KW-1185">Reference proteome</keyword>
<evidence type="ECO:0000313" key="13">
    <source>
        <dbReference type="Proteomes" id="UP000001901"/>
    </source>
</evidence>
<comment type="function">
    <text evidence="11">A structure-specific endonuclease that resolves Holliday junction (HJ) intermediates during genetic recombination. Cleaves 4-way DNA junctions introducing paired nicks in opposing strands, leaving a 5'-terminal phosphate and a 3'-terminal hydroxyl group that are subsequently ligated to produce recombinant products.</text>
</comment>
<dbReference type="HAMAP" id="MF_01490">
    <property type="entry name" value="HJ_Resolv_Hjc"/>
    <property type="match status" value="1"/>
</dbReference>
<dbReference type="InterPro" id="IPR002732">
    <property type="entry name" value="Hjc"/>
</dbReference>
<reference evidence="12 13" key="1">
    <citation type="journal article" date="2010" name="Stand. Genomic Sci.">
        <title>Complete genome sequence of Archaeoglobus profundus type strain (AV18).</title>
        <authorList>
            <person name="von Jan M."/>
            <person name="Lapidus A."/>
            <person name="Del Rio T.G."/>
            <person name="Copeland A."/>
            <person name="Tice H."/>
            <person name="Cheng J.F."/>
            <person name="Lucas S."/>
            <person name="Chen F."/>
            <person name="Nolan M."/>
            <person name="Goodwin L."/>
            <person name="Han C."/>
            <person name="Pitluck S."/>
            <person name="Liolios K."/>
            <person name="Ivanova N."/>
            <person name="Mavromatis K."/>
            <person name="Ovchinnikova G."/>
            <person name="Chertkov O."/>
            <person name="Pati A."/>
            <person name="Chen A."/>
            <person name="Palaniappan K."/>
            <person name="Land M."/>
            <person name="Hauser L."/>
            <person name="Chang Y.J."/>
            <person name="Jeffries C.D."/>
            <person name="Saunders E."/>
            <person name="Brettin T."/>
            <person name="Detter J.C."/>
            <person name="Chain P."/>
            <person name="Eichinger K."/>
            <person name="Huber H."/>
            <person name="Spring S."/>
            <person name="Rohde M."/>
            <person name="Goker M."/>
            <person name="Wirth R."/>
            <person name="Woyke T."/>
            <person name="Bristow J."/>
            <person name="Eisen J.A."/>
            <person name="Markowitz V."/>
            <person name="Hugenholtz P."/>
            <person name="Kyrpides N.C."/>
            <person name="Klenk H.P."/>
        </authorList>
    </citation>
    <scope>NUCLEOTIDE SEQUENCE [LARGE SCALE GENOMIC DNA]</scope>
    <source>
        <strain evidence="13">DSM 5631 / JCM 9629 / NBRC 100127 / Av18</strain>
    </source>
</reference>
<dbReference type="HOGENOM" id="CLU_139546_0_0_2"/>
<feature type="binding site" evidence="11">
    <location>
        <position position="37"/>
    </location>
    <ligand>
        <name>Mg(2+)</name>
        <dbReference type="ChEBI" id="CHEBI:18420"/>
    </ligand>
</feature>
<evidence type="ECO:0000256" key="2">
    <source>
        <dbReference type="ARBA" id="ARBA00022723"/>
    </source>
</evidence>
<dbReference type="EMBL" id="CP001857">
    <property type="protein sequence ID" value="ADB58317.1"/>
    <property type="molecule type" value="Genomic_DNA"/>
</dbReference>